<accession>C0NGX9</accession>
<dbReference type="AlphaFoldDB" id="C0NGX9"/>
<keyword evidence="2" id="KW-1185">Reference proteome</keyword>
<dbReference type="InParanoid" id="C0NGX9"/>
<gene>
    <name evidence="1" type="ORF">HCBG_02601</name>
</gene>
<evidence type="ECO:0000313" key="1">
    <source>
        <dbReference type="EMBL" id="EEH09064.1"/>
    </source>
</evidence>
<dbReference type="EMBL" id="GG663365">
    <property type="protein sequence ID" value="EEH09064.1"/>
    <property type="molecule type" value="Genomic_DNA"/>
</dbReference>
<dbReference type="RefSeq" id="XP_045289545.1">
    <property type="nucleotide sequence ID" value="XM_045429650.1"/>
</dbReference>
<sequence length="126" mass="14012">MTDYGSNRASGSIRAQVILEELVNVPSSKITVIILAYAPFVDHRKGNRAKPKWLALDRMPNGVRPDGFDILYLGTEAPRVAGILWTRPDSGLEFSQDSPLCRLWFLVNGTLRLDMVLTKIPRGECG</sequence>
<evidence type="ECO:0000313" key="2">
    <source>
        <dbReference type="Proteomes" id="UP000001631"/>
    </source>
</evidence>
<proteinExistence type="predicted"/>
<name>C0NGX9_AJECG</name>
<reference evidence="1" key="1">
    <citation type="submission" date="2009-02" db="EMBL/GenBank/DDBJ databases">
        <title>The Genome Sequence of Ajellomyces capsulatus strain G186AR.</title>
        <authorList>
            <consortium name="The Broad Institute Genome Sequencing Platform"/>
            <person name="Champion M."/>
            <person name="Cuomo C."/>
            <person name="Ma L.-J."/>
            <person name="Henn M.R."/>
            <person name="Sil A."/>
            <person name="Goldman B."/>
            <person name="Young S.K."/>
            <person name="Kodira C.D."/>
            <person name="Zeng Q."/>
            <person name="Koehrsen M."/>
            <person name="Alvarado L."/>
            <person name="Berlin A."/>
            <person name="Borenstein D."/>
            <person name="Chen Z."/>
            <person name="Engels R."/>
            <person name="Freedman E."/>
            <person name="Gellesch M."/>
            <person name="Goldberg J."/>
            <person name="Griggs A."/>
            <person name="Gujja S."/>
            <person name="Heiman D."/>
            <person name="Hepburn T."/>
            <person name="Howarth C."/>
            <person name="Jen D."/>
            <person name="Larson L."/>
            <person name="Lewis B."/>
            <person name="Mehta T."/>
            <person name="Park D."/>
            <person name="Pearson M."/>
            <person name="Roberts A."/>
            <person name="Saif S."/>
            <person name="Shea T."/>
            <person name="Shenoy N."/>
            <person name="Sisk P."/>
            <person name="Stolte C."/>
            <person name="Sykes S."/>
            <person name="Walk T."/>
            <person name="White J."/>
            <person name="Yandava C."/>
            <person name="Klein B."/>
            <person name="McEwen J.G."/>
            <person name="Puccia R."/>
            <person name="Goldman G.H."/>
            <person name="Felipe M.S."/>
            <person name="Nino-Vega G."/>
            <person name="San-Blas G."/>
            <person name="Taylor J."/>
            <person name="Mendoza L."/>
            <person name="Galagan J."/>
            <person name="Nusbaum C."/>
            <person name="Birren B."/>
        </authorList>
    </citation>
    <scope>NUCLEOTIDE SEQUENCE</scope>
    <source>
        <strain evidence="1">G186AR</strain>
    </source>
</reference>
<dbReference type="HOGENOM" id="CLU_1981007_0_0_1"/>
<organism evidence="1 2">
    <name type="scientific">Ajellomyces capsulatus (strain G186AR / H82 / ATCC MYA-2454 / RMSCC 2432)</name>
    <name type="common">Darling's disease fungus</name>
    <name type="synonym">Histoplasma capsulatum</name>
    <dbReference type="NCBI Taxonomy" id="447093"/>
    <lineage>
        <taxon>Eukaryota</taxon>
        <taxon>Fungi</taxon>
        <taxon>Dikarya</taxon>
        <taxon>Ascomycota</taxon>
        <taxon>Pezizomycotina</taxon>
        <taxon>Eurotiomycetes</taxon>
        <taxon>Eurotiomycetidae</taxon>
        <taxon>Onygenales</taxon>
        <taxon>Ajellomycetaceae</taxon>
        <taxon>Histoplasma</taxon>
    </lineage>
</organism>
<dbReference type="Proteomes" id="UP000001631">
    <property type="component" value="Unassembled WGS sequence"/>
</dbReference>
<protein>
    <submittedName>
        <fullName evidence="1">Uncharacterized protein</fullName>
    </submittedName>
</protein>
<dbReference type="GeneID" id="69035617"/>